<dbReference type="RefSeq" id="WP_204784481.1">
    <property type="nucleotide sequence ID" value="NZ_CALVGD010000011.1"/>
</dbReference>
<dbReference type="Pfam" id="PF00359">
    <property type="entry name" value="PTS_EIIA_2"/>
    <property type="match status" value="1"/>
</dbReference>
<sequence length="132" mass="15014">MKITLMKLNNIANYDEWLKVTIDSLSLSRELSANVLLLLQQRDQLGSVQIDEHVIMPHVVYDRLPNSRLIVSQLSEPIHYRATKDITTGIYIFSRPDDSSISKAVDCLTDESVIQALQNSELSNQQLLKLFS</sequence>
<gene>
    <name evidence="2" type="ORF">H5975_00790</name>
</gene>
<name>A0ABS2GUT1_9LACO</name>
<evidence type="ECO:0000313" key="2">
    <source>
        <dbReference type="EMBL" id="MBM6940035.1"/>
    </source>
</evidence>
<accession>A0ABS2GUT1</accession>
<comment type="caution">
    <text evidence="2">The sequence shown here is derived from an EMBL/GenBank/DDBJ whole genome shotgun (WGS) entry which is preliminary data.</text>
</comment>
<evidence type="ECO:0000313" key="3">
    <source>
        <dbReference type="Proteomes" id="UP000785625"/>
    </source>
</evidence>
<keyword evidence="2" id="KW-0762">Sugar transport</keyword>
<keyword evidence="3" id="KW-1185">Reference proteome</keyword>
<dbReference type="Proteomes" id="UP000785625">
    <property type="component" value="Unassembled WGS sequence"/>
</dbReference>
<dbReference type="EMBL" id="JACJKU010000004">
    <property type="protein sequence ID" value="MBM6940035.1"/>
    <property type="molecule type" value="Genomic_DNA"/>
</dbReference>
<feature type="domain" description="PTS EIIA type-2" evidence="1">
    <location>
        <begin position="1"/>
        <end position="132"/>
    </location>
</feature>
<dbReference type="PROSITE" id="PS51094">
    <property type="entry name" value="PTS_EIIA_TYPE_2"/>
    <property type="match status" value="1"/>
</dbReference>
<dbReference type="SUPFAM" id="SSF55804">
    <property type="entry name" value="Phoshotransferase/anion transport protein"/>
    <property type="match status" value="1"/>
</dbReference>
<keyword evidence="2" id="KW-0813">Transport</keyword>
<organism evidence="2 3">
    <name type="scientific">Limosilactobacillus coleohominis</name>
    <dbReference type="NCBI Taxonomy" id="181675"/>
    <lineage>
        <taxon>Bacteria</taxon>
        <taxon>Bacillati</taxon>
        <taxon>Bacillota</taxon>
        <taxon>Bacilli</taxon>
        <taxon>Lactobacillales</taxon>
        <taxon>Lactobacillaceae</taxon>
        <taxon>Limosilactobacillus</taxon>
    </lineage>
</organism>
<dbReference type="InterPro" id="IPR016152">
    <property type="entry name" value="PTrfase/Anion_transptr"/>
</dbReference>
<protein>
    <submittedName>
        <fullName evidence="2">PTS sugar transporter subunit IIA</fullName>
    </submittedName>
</protein>
<proteinExistence type="predicted"/>
<dbReference type="InterPro" id="IPR002178">
    <property type="entry name" value="PTS_EIIA_type-2_dom"/>
</dbReference>
<evidence type="ECO:0000259" key="1">
    <source>
        <dbReference type="PROSITE" id="PS51094"/>
    </source>
</evidence>
<reference evidence="2 3" key="1">
    <citation type="journal article" date="2021" name="Sci. Rep.">
        <title>The distribution of antibiotic resistance genes in chicken gut microbiota commensals.</title>
        <authorList>
            <person name="Juricova H."/>
            <person name="Matiasovicova J."/>
            <person name="Kubasova T."/>
            <person name="Cejkova D."/>
            <person name="Rychlik I."/>
        </authorList>
    </citation>
    <scope>NUCLEOTIDE SEQUENCE [LARGE SCALE GENOMIC DNA]</scope>
    <source>
        <strain evidence="2 3">An574</strain>
    </source>
</reference>
<dbReference type="Gene3D" id="3.40.930.10">
    <property type="entry name" value="Mannitol-specific EII, Chain A"/>
    <property type="match status" value="1"/>
</dbReference>